<keyword evidence="3" id="KW-0378">Hydrolase</keyword>
<reference evidence="3 4" key="1">
    <citation type="submission" date="2022-04" db="EMBL/GenBank/DDBJ databases">
        <title>Genome draft of Actinomadura sp. ATCC 31491.</title>
        <authorList>
            <person name="Shi X."/>
            <person name="Du Y."/>
        </authorList>
    </citation>
    <scope>NUCLEOTIDE SEQUENCE [LARGE SCALE GENOMIC DNA]</scope>
    <source>
        <strain evidence="3 4">ATCC 31491</strain>
    </source>
</reference>
<comment type="caution">
    <text evidence="3">The sequence shown here is derived from an EMBL/GenBank/DDBJ whole genome shotgun (WGS) entry which is preliminary data.</text>
</comment>
<keyword evidence="3" id="KW-0255">Endonuclease</keyword>
<gene>
    <name evidence="3" type="ORF">MF672_043995</name>
</gene>
<name>A0ABT0G805_9ACTN</name>
<keyword evidence="3" id="KW-0540">Nuclease</keyword>
<proteinExistence type="predicted"/>
<dbReference type="GO" id="GO:0004519">
    <property type="term" value="F:endonuclease activity"/>
    <property type="evidence" value="ECO:0007669"/>
    <property type="project" value="UniProtKB-KW"/>
</dbReference>
<evidence type="ECO:0000256" key="1">
    <source>
        <dbReference type="SAM" id="MobiDB-lite"/>
    </source>
</evidence>
<feature type="region of interest" description="Disordered" evidence="1">
    <location>
        <begin position="251"/>
        <end position="273"/>
    </location>
</feature>
<evidence type="ECO:0000259" key="2">
    <source>
        <dbReference type="Pfam" id="PF03372"/>
    </source>
</evidence>
<dbReference type="RefSeq" id="WP_242381386.1">
    <property type="nucleotide sequence ID" value="NZ_JAKRKC020000002.1"/>
</dbReference>
<dbReference type="Proteomes" id="UP001317259">
    <property type="component" value="Unassembled WGS sequence"/>
</dbReference>
<protein>
    <submittedName>
        <fullName evidence="3">Endonuclease/exonuclease/phosphatase family protein</fullName>
    </submittedName>
</protein>
<evidence type="ECO:0000313" key="3">
    <source>
        <dbReference type="EMBL" id="MCK2220721.1"/>
    </source>
</evidence>
<sequence length="273" mass="27418">MSAGNGPGAGVRGGVRIGTYNLHGLRDSLPALTRVIAGLRADVLCVQEAPRFGRWRARRRALAEAAGMRLATPGRLGGVAVLTGPRVRVLEARSHALRVFLGLELRGLAVAVVEAGGARLAVGSLHLDLSDPARMHHAAEAVALMERAAAPYGAAIVLGGDLNEQPHQPAWRYLAGRLSDCGAAAGGGGAPTFPAARPAARIDGVFAAPGASVLSCGDGTGAGTGPGTGADPADLAAASDHLPVVAELRFQLGARGAGDPDSDTGGRTGRPSP</sequence>
<organism evidence="3 4">
    <name type="scientific">Actinomadura luzonensis</name>
    <dbReference type="NCBI Taxonomy" id="2805427"/>
    <lineage>
        <taxon>Bacteria</taxon>
        <taxon>Bacillati</taxon>
        <taxon>Actinomycetota</taxon>
        <taxon>Actinomycetes</taxon>
        <taxon>Streptosporangiales</taxon>
        <taxon>Thermomonosporaceae</taxon>
        <taxon>Actinomadura</taxon>
    </lineage>
</organism>
<feature type="domain" description="Endonuclease/exonuclease/phosphatase" evidence="2">
    <location>
        <begin position="18"/>
        <end position="241"/>
    </location>
</feature>
<dbReference type="EMBL" id="JAKRKC020000002">
    <property type="protein sequence ID" value="MCK2220721.1"/>
    <property type="molecule type" value="Genomic_DNA"/>
</dbReference>
<keyword evidence="4" id="KW-1185">Reference proteome</keyword>
<dbReference type="Pfam" id="PF03372">
    <property type="entry name" value="Exo_endo_phos"/>
    <property type="match status" value="1"/>
</dbReference>
<accession>A0ABT0G805</accession>
<evidence type="ECO:0000313" key="4">
    <source>
        <dbReference type="Proteomes" id="UP001317259"/>
    </source>
</evidence>
<dbReference type="InterPro" id="IPR005135">
    <property type="entry name" value="Endo/exonuclease/phosphatase"/>
</dbReference>